<sequence length="90" mass="10403">MATFALWWFKWSGSNYESRMMVGSREATVRDFKDRGFDYLTALDGEGRASNYRAYYFSTDLRVIDEMESYCQNNLGGAVCLSLSMFSLPF</sequence>
<protein>
    <submittedName>
        <fullName evidence="1">Uncharacterized protein</fullName>
    </submittedName>
</protein>
<evidence type="ECO:0000313" key="2">
    <source>
        <dbReference type="Proteomes" id="UP001055732"/>
    </source>
</evidence>
<dbReference type="AlphaFoldDB" id="A0A9E7MZB6"/>
<evidence type="ECO:0000313" key="1">
    <source>
        <dbReference type="EMBL" id="USS41522.1"/>
    </source>
</evidence>
<dbReference type="Proteomes" id="UP001055732">
    <property type="component" value="Chromosome"/>
</dbReference>
<accession>A0A9E7MZB6</accession>
<proteinExistence type="predicted"/>
<organism evidence="1 2">
    <name type="scientific">Thermococcus aggregans</name>
    <dbReference type="NCBI Taxonomy" id="110163"/>
    <lineage>
        <taxon>Archaea</taxon>
        <taxon>Methanobacteriati</taxon>
        <taxon>Methanobacteriota</taxon>
        <taxon>Thermococci</taxon>
        <taxon>Thermococcales</taxon>
        <taxon>Thermococcaceae</taxon>
        <taxon>Thermococcus</taxon>
    </lineage>
</organism>
<reference evidence="1" key="1">
    <citation type="journal article" date="1998" name="Int. J. Syst. Bacteriol. 48 Pt">
        <title>Thermococcus guaymasensis sp. nov. and Thermococcus aggregans sp. nov., two novel thermophilic archaea isolated from the Guaymas Basin hydrothermal vent site.</title>
        <authorList>
            <person name="Canganella F."/>
            <person name="Jones W.J."/>
            <person name="Gambacorta A."/>
            <person name="Antranikian G."/>
        </authorList>
    </citation>
    <scope>NUCLEOTIDE SEQUENCE</scope>
    <source>
        <strain evidence="1">TY</strain>
    </source>
</reference>
<gene>
    <name evidence="1" type="ORF">NF865_04990</name>
</gene>
<dbReference type="KEGG" id="tagg:NF865_04990"/>
<reference evidence="1" key="2">
    <citation type="submission" date="2022-06" db="EMBL/GenBank/DDBJ databases">
        <authorList>
            <person name="Park Y.-J."/>
        </authorList>
    </citation>
    <scope>NUCLEOTIDE SEQUENCE</scope>
    <source>
        <strain evidence="1">TY</strain>
    </source>
</reference>
<name>A0A9E7MZB6_THEAG</name>
<dbReference type="EMBL" id="CP099582">
    <property type="protein sequence ID" value="USS41522.1"/>
    <property type="molecule type" value="Genomic_DNA"/>
</dbReference>
<dbReference type="RefSeq" id="WP_253305462.1">
    <property type="nucleotide sequence ID" value="NZ_CP099582.1"/>
</dbReference>
<keyword evidence="2" id="KW-1185">Reference proteome</keyword>